<organism evidence="2 3">
    <name type="scientific">Halorubrum laminariae</name>
    <dbReference type="NCBI Taxonomy" id="1433523"/>
    <lineage>
        <taxon>Archaea</taxon>
        <taxon>Methanobacteriati</taxon>
        <taxon>Methanobacteriota</taxon>
        <taxon>Stenosarchaea group</taxon>
        <taxon>Halobacteria</taxon>
        <taxon>Halobacteriales</taxon>
        <taxon>Haloferacaceae</taxon>
        <taxon>Halorubrum</taxon>
    </lineage>
</organism>
<proteinExistence type="predicted"/>
<keyword evidence="1" id="KW-0472">Membrane</keyword>
<name>A0ABD6BWD2_9EURY</name>
<gene>
    <name evidence="2" type="ORF">ACFR9T_02465</name>
</gene>
<feature type="transmembrane region" description="Helical" evidence="1">
    <location>
        <begin position="48"/>
        <end position="68"/>
    </location>
</feature>
<keyword evidence="1" id="KW-1133">Transmembrane helix</keyword>
<dbReference type="EMBL" id="JBHUDB010000001">
    <property type="protein sequence ID" value="MFD1569463.1"/>
    <property type="molecule type" value="Genomic_DNA"/>
</dbReference>
<feature type="transmembrane region" description="Helical" evidence="1">
    <location>
        <begin position="134"/>
        <end position="152"/>
    </location>
</feature>
<reference evidence="2 3" key="1">
    <citation type="journal article" date="2019" name="Int. J. Syst. Evol. Microbiol.">
        <title>The Global Catalogue of Microorganisms (GCM) 10K type strain sequencing project: providing services to taxonomists for standard genome sequencing and annotation.</title>
        <authorList>
            <consortium name="The Broad Institute Genomics Platform"/>
            <consortium name="The Broad Institute Genome Sequencing Center for Infectious Disease"/>
            <person name="Wu L."/>
            <person name="Ma J."/>
        </authorList>
    </citation>
    <scope>NUCLEOTIDE SEQUENCE [LARGE SCALE GENOMIC DNA]</scope>
    <source>
        <strain evidence="2 3">CGMCC 1.12689</strain>
    </source>
</reference>
<feature type="transmembrane region" description="Helical" evidence="1">
    <location>
        <begin position="173"/>
        <end position="198"/>
    </location>
</feature>
<feature type="transmembrane region" description="Helical" evidence="1">
    <location>
        <begin position="23"/>
        <end position="42"/>
    </location>
</feature>
<comment type="caution">
    <text evidence="2">The sequence shown here is derived from an EMBL/GenBank/DDBJ whole genome shotgun (WGS) entry which is preliminary data.</text>
</comment>
<protein>
    <submittedName>
        <fullName evidence="2">DUF6498-containing protein</fullName>
    </submittedName>
</protein>
<evidence type="ECO:0000313" key="2">
    <source>
        <dbReference type="EMBL" id="MFD1569463.1"/>
    </source>
</evidence>
<keyword evidence="1" id="KW-0812">Transmembrane</keyword>
<evidence type="ECO:0000256" key="1">
    <source>
        <dbReference type="SAM" id="Phobius"/>
    </source>
</evidence>
<sequence length="241" mass="26434">MRESSREWILETVPGVLRESRDFVSGLVVNLALIVGVIVFGWSLVEIALIYLIEIAIINLLFFSVALFTPQPVDGLDGDWAGEPTPLHPVALIPPIYWRNIKYVGGKALVAGILILAVTRPVVSSYGLHSGVPLSVGVAVAGVVFFQLARVWRYFIANQSYRNKSPADAMEFAFAPVVELYLMLIYVIAPVTVVLAGVTFAMDTNLNSRAVWLVYLVPMGVIRAWIGSLDPQTDDLEISFS</sequence>
<dbReference type="Proteomes" id="UP001597185">
    <property type="component" value="Unassembled WGS sequence"/>
</dbReference>
<keyword evidence="3" id="KW-1185">Reference proteome</keyword>
<accession>A0ABD6BWD2</accession>
<evidence type="ECO:0000313" key="3">
    <source>
        <dbReference type="Proteomes" id="UP001597185"/>
    </source>
</evidence>
<feature type="transmembrane region" description="Helical" evidence="1">
    <location>
        <begin position="210"/>
        <end position="226"/>
    </location>
</feature>
<dbReference type="RefSeq" id="WP_256417293.1">
    <property type="nucleotide sequence ID" value="NZ_JANHDL010000002.1"/>
</dbReference>
<dbReference type="AlphaFoldDB" id="A0ABD6BWD2"/>